<dbReference type="AlphaFoldDB" id="A0A1Y5FB91"/>
<feature type="domain" description="HTH cro/C1-type" evidence="1">
    <location>
        <begin position="22"/>
        <end position="68"/>
    </location>
</feature>
<evidence type="ECO:0000313" key="3">
    <source>
        <dbReference type="Proteomes" id="UP000196531"/>
    </source>
</evidence>
<dbReference type="CDD" id="cd00093">
    <property type="entry name" value="HTH_XRE"/>
    <property type="match status" value="1"/>
</dbReference>
<dbReference type="Gene3D" id="1.10.260.40">
    <property type="entry name" value="lambda repressor-like DNA-binding domains"/>
    <property type="match status" value="1"/>
</dbReference>
<evidence type="ECO:0000259" key="1">
    <source>
        <dbReference type="PROSITE" id="PS50943"/>
    </source>
</evidence>
<name>A0A1Y5FB91_9BACT</name>
<reference evidence="3" key="1">
    <citation type="journal article" date="2017" name="Proc. Natl. Acad. Sci. U.S.A.">
        <title>Simulation of Deepwater Horizon oil plume reveals substrate specialization within a complex community of hydrocarbon-degraders.</title>
        <authorList>
            <person name="Hu P."/>
            <person name="Dubinsky E.A."/>
            <person name="Probst A.J."/>
            <person name="Wang J."/>
            <person name="Sieber C.M.K."/>
            <person name="Tom L.M."/>
            <person name="Gardinali P."/>
            <person name="Banfield J.F."/>
            <person name="Atlas R.M."/>
            <person name="Andersen G.L."/>
        </authorList>
    </citation>
    <scope>NUCLEOTIDE SEQUENCE [LARGE SCALE GENOMIC DNA]</scope>
</reference>
<dbReference type="GO" id="GO:0003677">
    <property type="term" value="F:DNA binding"/>
    <property type="evidence" value="ECO:0007669"/>
    <property type="project" value="InterPro"/>
</dbReference>
<protein>
    <recommendedName>
        <fullName evidence="1">HTH cro/C1-type domain-containing protein</fullName>
    </recommendedName>
</protein>
<dbReference type="EMBL" id="MAAO01000007">
    <property type="protein sequence ID" value="OUR95666.1"/>
    <property type="molecule type" value="Genomic_DNA"/>
</dbReference>
<dbReference type="Proteomes" id="UP000196531">
    <property type="component" value="Unassembled WGS sequence"/>
</dbReference>
<dbReference type="PROSITE" id="PS50943">
    <property type="entry name" value="HTH_CROC1"/>
    <property type="match status" value="1"/>
</dbReference>
<dbReference type="SUPFAM" id="SSF47413">
    <property type="entry name" value="lambda repressor-like DNA-binding domains"/>
    <property type="match status" value="1"/>
</dbReference>
<dbReference type="InterPro" id="IPR010982">
    <property type="entry name" value="Lambda_DNA-bd_dom_sf"/>
</dbReference>
<evidence type="ECO:0000313" key="2">
    <source>
        <dbReference type="EMBL" id="OUR95666.1"/>
    </source>
</evidence>
<accession>A0A1Y5FB91</accession>
<sequence length="254" mass="29638">MNSGNDHTIVYKRLFWLRSVFGLSQEDFSEKIEIPIRTYQRIENGTSSMNTSHIFKIAELLGIKPTFFFLTDLREYHVSEVDESNFFGRQHALRKGLFDYQSINDLLKLFEDCFYNFKNTSLDDNRLGVTEISIDKIVVCNDSWKKFLDVDTLIINNIVRDHCSVVALWDSLIRLQGETKYHIVHAQNDLPSIGRVQTVSMIYAKELSYRTPKAMAFNLRVPLDVYIKESELVLLTEKLSQKVDCRINHLKKVM</sequence>
<dbReference type="InterPro" id="IPR001387">
    <property type="entry name" value="Cro/C1-type_HTH"/>
</dbReference>
<dbReference type="Pfam" id="PF01381">
    <property type="entry name" value="HTH_3"/>
    <property type="match status" value="1"/>
</dbReference>
<gene>
    <name evidence="2" type="ORF">A9Q84_14285</name>
</gene>
<organism evidence="2 3">
    <name type="scientific">Halobacteriovorax marinus</name>
    <dbReference type="NCBI Taxonomy" id="97084"/>
    <lineage>
        <taxon>Bacteria</taxon>
        <taxon>Pseudomonadati</taxon>
        <taxon>Bdellovibrionota</taxon>
        <taxon>Bacteriovoracia</taxon>
        <taxon>Bacteriovoracales</taxon>
        <taxon>Halobacteriovoraceae</taxon>
        <taxon>Halobacteriovorax</taxon>
    </lineage>
</organism>
<proteinExistence type="predicted"/>
<comment type="caution">
    <text evidence="2">The sequence shown here is derived from an EMBL/GenBank/DDBJ whole genome shotgun (WGS) entry which is preliminary data.</text>
</comment>
<dbReference type="SMART" id="SM00530">
    <property type="entry name" value="HTH_XRE"/>
    <property type="match status" value="1"/>
</dbReference>